<accession>A0A1W5P0C8</accession>
<protein>
    <submittedName>
        <fullName evidence="5">Putative homing endonuclease</fullName>
    </submittedName>
</protein>
<keyword evidence="5" id="KW-0255">Endonuclease</keyword>
<dbReference type="GO" id="GO:0004519">
    <property type="term" value="F:endonuclease activity"/>
    <property type="evidence" value="ECO:0007669"/>
    <property type="project" value="UniProtKB-KW"/>
</dbReference>
<dbReference type="InterPro" id="IPR016177">
    <property type="entry name" value="DNA-bd_dom_sf"/>
</dbReference>
<keyword evidence="5" id="KW-0540">Nuclease</keyword>
<dbReference type="EMBL" id="KX443552">
    <property type="protein sequence ID" value="AON97080.1"/>
    <property type="molecule type" value="Genomic_DNA"/>
</dbReference>
<dbReference type="Proteomes" id="UP000224997">
    <property type="component" value="Segment"/>
</dbReference>
<evidence type="ECO:0000259" key="4">
    <source>
        <dbReference type="PROSITE" id="PS51032"/>
    </source>
</evidence>
<keyword evidence="1" id="KW-0805">Transcription regulation</keyword>
<dbReference type="GO" id="GO:0003677">
    <property type="term" value="F:DNA binding"/>
    <property type="evidence" value="ECO:0007669"/>
    <property type="project" value="UniProtKB-KW"/>
</dbReference>
<evidence type="ECO:0000256" key="2">
    <source>
        <dbReference type="ARBA" id="ARBA00023125"/>
    </source>
</evidence>
<dbReference type="GO" id="GO:0003700">
    <property type="term" value="F:DNA-binding transcription factor activity"/>
    <property type="evidence" value="ECO:0007669"/>
    <property type="project" value="InterPro"/>
</dbReference>
<reference evidence="5 6" key="1">
    <citation type="journal article" date="2017" name="Int. J. Food Microbiol.">
        <title>Investigating the biocontrol and anti-biofilm potential of a three phage cocktail against Cronobacter sakazakii in different brands of infant formula.</title>
        <authorList>
            <person name="Endersen L."/>
            <person name="Buttimer C."/>
            <person name="Nevin E."/>
            <person name="Coffey A."/>
            <person name="Neve H."/>
            <person name="Oliveira H."/>
            <person name="Lavigne R."/>
            <person name="O'Mahony J."/>
        </authorList>
    </citation>
    <scope>NUCLEOTIDE SEQUENCE [LARGE SCALE GENOMIC DNA]</scope>
</reference>
<feature type="domain" description="AP2/ERF" evidence="4">
    <location>
        <begin position="125"/>
        <end position="178"/>
    </location>
</feature>
<evidence type="ECO:0000256" key="1">
    <source>
        <dbReference type="ARBA" id="ARBA00023015"/>
    </source>
</evidence>
<keyword evidence="2" id="KW-0238">DNA-binding</keyword>
<keyword evidence="6" id="KW-1185">Reference proteome</keyword>
<sequence>MTKCFGAGSTTLEEEKAGIDSLLLYVDVFPETGKIFWNNNAAKQNQGKEAGSIMSKSKPYVRIRHGDRKYFRHRIIFYYCNGYLPLLIDHKHGLEAGDGIENLQESDPLHNMLKRKAKSTPKTVKSKGVDYRASRGKYRAQIKIDGKQKHIGYYDTEEQASIAYEEALYEYQKRIGYV</sequence>
<dbReference type="InterPro" id="IPR044925">
    <property type="entry name" value="His-Me_finger_sf"/>
</dbReference>
<dbReference type="InterPro" id="IPR036955">
    <property type="entry name" value="AP2/ERF_dom_sf"/>
</dbReference>
<dbReference type="SUPFAM" id="SSF54060">
    <property type="entry name" value="His-Me finger endonucleases"/>
    <property type="match status" value="1"/>
</dbReference>
<evidence type="ECO:0000313" key="6">
    <source>
        <dbReference type="Proteomes" id="UP000224997"/>
    </source>
</evidence>
<organism evidence="5 6">
    <name type="scientific">Cronobacter phage vB_CsaM_leE</name>
    <dbReference type="NCBI Taxonomy" id="1873954"/>
    <lineage>
        <taxon>Viruses</taxon>
        <taxon>Duplodnaviria</taxon>
        <taxon>Heunggongvirae</taxon>
        <taxon>Uroviricota</taxon>
        <taxon>Caudoviricetes</taxon>
        <taxon>Pantevenvirales</taxon>
        <taxon>Straboviridae</taxon>
        <taxon>Pseudotevenvirus</taxon>
        <taxon>Pseudotevenvirus lee</taxon>
    </lineage>
</organism>
<evidence type="ECO:0000256" key="3">
    <source>
        <dbReference type="ARBA" id="ARBA00023163"/>
    </source>
</evidence>
<dbReference type="Gene3D" id="3.30.730.10">
    <property type="entry name" value="AP2/ERF domain"/>
    <property type="match status" value="1"/>
</dbReference>
<proteinExistence type="predicted"/>
<dbReference type="PROSITE" id="PS51032">
    <property type="entry name" value="AP2_ERF"/>
    <property type="match status" value="1"/>
</dbReference>
<keyword evidence="5" id="KW-0378">Hydrolase</keyword>
<gene>
    <name evidence="5" type="ORF">E_071</name>
</gene>
<dbReference type="SUPFAM" id="SSF54171">
    <property type="entry name" value="DNA-binding domain"/>
    <property type="match status" value="1"/>
</dbReference>
<evidence type="ECO:0000313" key="5">
    <source>
        <dbReference type="EMBL" id="AON97080.1"/>
    </source>
</evidence>
<keyword evidence="3" id="KW-0804">Transcription</keyword>
<name>A0A1W5P0C8_9CAUD</name>
<dbReference type="InterPro" id="IPR001471">
    <property type="entry name" value="AP2/ERF_dom"/>
</dbReference>